<sequence length="429" mass="46840">MTPPRFLTLLLLPLASLTGAGPIKARTRSNETSLAEPLDARPVSLPVAILEERAPPRPSQPQPGTAHGDPMDIDAPGPSQPRPGVAADGAPVIDPQREASSQRNSASYLKSEQADAKPNVSKRTSKLEKRQPLGTQQQHNWAYGLYQGYVASSVAGNKHRDAIEKVSTDILRTYPTLLPGANKRAQAIRASNNWVRSGKLNLNRNAFEPALDPSMLTPDLDRFWARMEALDNSDRKGYTKTRELGHLWYEMHPELGSVDCAVEDMAGVRQTLRWRMEGRPDRGSGATPGHIPSPRYTAQGQAQAGPSQQAQPPPQQAGPALPAQPPAAHIAPAPAAFPAFPAPPAQPVAPVLPPYPPISLEMPGGQPRRVTTNMAADVRARYRFKTWNGIALGQALEELTNEYAPYSPRLGVDEVRRRLWQLVFHNRKL</sequence>
<evidence type="ECO:0000313" key="3">
    <source>
        <dbReference type="EMBL" id="KAF7190379.1"/>
    </source>
</evidence>
<feature type="region of interest" description="Disordered" evidence="1">
    <location>
        <begin position="51"/>
        <end position="135"/>
    </location>
</feature>
<proteinExistence type="predicted"/>
<feature type="chain" id="PRO_5034385385" description="Secreted protein" evidence="2">
    <location>
        <begin position="21"/>
        <end position="429"/>
    </location>
</feature>
<organism evidence="3 4">
    <name type="scientific">Pseudocercospora fuligena</name>
    <dbReference type="NCBI Taxonomy" id="685502"/>
    <lineage>
        <taxon>Eukaryota</taxon>
        <taxon>Fungi</taxon>
        <taxon>Dikarya</taxon>
        <taxon>Ascomycota</taxon>
        <taxon>Pezizomycotina</taxon>
        <taxon>Dothideomycetes</taxon>
        <taxon>Dothideomycetidae</taxon>
        <taxon>Mycosphaerellales</taxon>
        <taxon>Mycosphaerellaceae</taxon>
        <taxon>Pseudocercospora</taxon>
    </lineage>
</organism>
<accession>A0A8H6VJL0</accession>
<feature type="compositionally biased region" description="Low complexity" evidence="1">
    <location>
        <begin position="298"/>
        <end position="310"/>
    </location>
</feature>
<feature type="compositionally biased region" description="Low complexity" evidence="1">
    <location>
        <begin position="317"/>
        <end position="328"/>
    </location>
</feature>
<reference evidence="3" key="1">
    <citation type="submission" date="2020-04" db="EMBL/GenBank/DDBJ databases">
        <title>Draft genome resource of the tomato pathogen Pseudocercospora fuligena.</title>
        <authorList>
            <person name="Zaccaron A."/>
        </authorList>
    </citation>
    <scope>NUCLEOTIDE SEQUENCE</scope>
    <source>
        <strain evidence="3">PF001</strain>
    </source>
</reference>
<keyword evidence="2" id="KW-0732">Signal</keyword>
<protein>
    <recommendedName>
        <fullName evidence="5">Secreted protein</fullName>
    </recommendedName>
</protein>
<feature type="compositionally biased region" description="Polar residues" evidence="1">
    <location>
        <begin position="98"/>
        <end position="110"/>
    </location>
</feature>
<evidence type="ECO:0000256" key="2">
    <source>
        <dbReference type="SAM" id="SignalP"/>
    </source>
</evidence>
<name>A0A8H6VJL0_9PEZI</name>
<comment type="caution">
    <text evidence="3">The sequence shown here is derived from an EMBL/GenBank/DDBJ whole genome shotgun (WGS) entry which is preliminary data.</text>
</comment>
<evidence type="ECO:0000313" key="4">
    <source>
        <dbReference type="Proteomes" id="UP000660729"/>
    </source>
</evidence>
<evidence type="ECO:0008006" key="5">
    <source>
        <dbReference type="Google" id="ProtNLM"/>
    </source>
</evidence>
<feature type="region of interest" description="Disordered" evidence="1">
    <location>
        <begin position="274"/>
        <end position="328"/>
    </location>
</feature>
<evidence type="ECO:0000256" key="1">
    <source>
        <dbReference type="SAM" id="MobiDB-lite"/>
    </source>
</evidence>
<keyword evidence="4" id="KW-1185">Reference proteome</keyword>
<gene>
    <name evidence="3" type="ORF">HII31_08297</name>
</gene>
<dbReference type="AlphaFoldDB" id="A0A8H6VJL0"/>
<feature type="signal peptide" evidence="2">
    <location>
        <begin position="1"/>
        <end position="20"/>
    </location>
</feature>
<dbReference type="EMBL" id="JABCIY010000173">
    <property type="protein sequence ID" value="KAF7190379.1"/>
    <property type="molecule type" value="Genomic_DNA"/>
</dbReference>
<dbReference type="Proteomes" id="UP000660729">
    <property type="component" value="Unassembled WGS sequence"/>
</dbReference>